<dbReference type="InterPro" id="IPR000095">
    <property type="entry name" value="CRIB_dom"/>
</dbReference>
<dbReference type="AlphaFoldDB" id="A0AAV3NLB2"/>
<evidence type="ECO:0000259" key="2">
    <source>
        <dbReference type="PROSITE" id="PS50108"/>
    </source>
</evidence>
<dbReference type="PROSITE" id="PS50108">
    <property type="entry name" value="CRIB"/>
    <property type="match status" value="1"/>
</dbReference>
<reference evidence="3 4" key="1">
    <citation type="submission" date="2024-01" db="EMBL/GenBank/DDBJ databases">
        <title>The complete chloroplast genome sequence of Lithospermum erythrorhizon: insights into the phylogenetic relationship among Boraginaceae species and the maternal lineages of purple gromwells.</title>
        <authorList>
            <person name="Okada T."/>
            <person name="Watanabe K."/>
        </authorList>
    </citation>
    <scope>NUCLEOTIDE SEQUENCE [LARGE SCALE GENOMIC DNA]</scope>
</reference>
<protein>
    <recommendedName>
        <fullName evidence="2">CRIB domain-containing protein</fullName>
    </recommendedName>
</protein>
<organism evidence="3 4">
    <name type="scientific">Lithospermum erythrorhizon</name>
    <name type="common">Purple gromwell</name>
    <name type="synonym">Lithospermum officinale var. erythrorhizon</name>
    <dbReference type="NCBI Taxonomy" id="34254"/>
    <lineage>
        <taxon>Eukaryota</taxon>
        <taxon>Viridiplantae</taxon>
        <taxon>Streptophyta</taxon>
        <taxon>Embryophyta</taxon>
        <taxon>Tracheophyta</taxon>
        <taxon>Spermatophyta</taxon>
        <taxon>Magnoliopsida</taxon>
        <taxon>eudicotyledons</taxon>
        <taxon>Gunneridae</taxon>
        <taxon>Pentapetalae</taxon>
        <taxon>asterids</taxon>
        <taxon>lamiids</taxon>
        <taxon>Boraginales</taxon>
        <taxon>Boraginaceae</taxon>
        <taxon>Boraginoideae</taxon>
        <taxon>Lithospermeae</taxon>
        <taxon>Lithospermum</taxon>
    </lineage>
</organism>
<evidence type="ECO:0000256" key="1">
    <source>
        <dbReference type="SAM" id="MobiDB-lite"/>
    </source>
</evidence>
<feature type="region of interest" description="Disordered" evidence="1">
    <location>
        <begin position="38"/>
        <end position="179"/>
    </location>
</feature>
<proteinExistence type="predicted"/>
<feature type="domain" description="CRIB" evidence="2">
    <location>
        <begin position="29"/>
        <end position="42"/>
    </location>
</feature>
<dbReference type="SMART" id="SM00285">
    <property type="entry name" value="PBD"/>
    <property type="match status" value="1"/>
</dbReference>
<dbReference type="PANTHER" id="PTHR46325:SF39">
    <property type="entry name" value="CRIB DOMAIN-CONTAINING PROTEIN RIC8"/>
    <property type="match status" value="1"/>
</dbReference>
<dbReference type="CDD" id="cd00132">
    <property type="entry name" value="CRIB"/>
    <property type="match status" value="1"/>
</dbReference>
<feature type="compositionally biased region" description="Basic and acidic residues" evidence="1">
    <location>
        <begin position="137"/>
        <end position="146"/>
    </location>
</feature>
<name>A0AAV3NLB2_LITER</name>
<feature type="compositionally biased region" description="Basic residues" evidence="1">
    <location>
        <begin position="107"/>
        <end position="117"/>
    </location>
</feature>
<dbReference type="EMBL" id="BAABME010000020">
    <property type="protein sequence ID" value="GAA0138558.1"/>
    <property type="molecule type" value="Genomic_DNA"/>
</dbReference>
<evidence type="ECO:0000313" key="3">
    <source>
        <dbReference type="EMBL" id="GAA0138558.1"/>
    </source>
</evidence>
<dbReference type="PANTHER" id="PTHR46325">
    <property type="entry name" value="CRIB DOMAIN-CONTAINING PROTEIN RIC8"/>
    <property type="match status" value="1"/>
</dbReference>
<gene>
    <name evidence="3" type="ORF">LIER_00281</name>
</gene>
<dbReference type="Proteomes" id="UP001454036">
    <property type="component" value="Unassembled WGS sequence"/>
</dbReference>
<keyword evidence="4" id="KW-1185">Reference proteome</keyword>
<evidence type="ECO:0000313" key="4">
    <source>
        <dbReference type="Proteomes" id="UP001454036"/>
    </source>
</evidence>
<comment type="caution">
    <text evidence="3">The sequence shown here is derived from an EMBL/GenBank/DDBJ whole genome shotgun (WGS) entry which is preliminary data.</text>
</comment>
<sequence>MGTKVKGLLRGLRYISQIFDEEKKHEIQIGLPTDVKHVAHIGSDGPSLDSPSWMKGYESPGGDQQSTPSDVEDTKRRAHRDHPDVPKSTRRHSPKENSSGDSSPKKEKVRHSRRHHLKDSESTNLINQDGSVGSESNARDLLDVPKKSRRKKTKDSTSSRASKSRGSELLTSSPDEESS</sequence>
<accession>A0AAV3NLB2</accession>
<feature type="compositionally biased region" description="Polar residues" evidence="1">
    <location>
        <begin position="122"/>
        <end position="136"/>
    </location>
</feature>